<proteinExistence type="inferred from homology"/>
<keyword evidence="8" id="KW-0472">Membrane</keyword>
<dbReference type="EC" id="3.4.24.-" evidence="7"/>
<dbReference type="Gene3D" id="2.30.34.10">
    <property type="entry name" value="Leishmanolysin domain 4"/>
    <property type="match status" value="1"/>
</dbReference>
<dbReference type="GO" id="GO:0004222">
    <property type="term" value="F:metalloendopeptidase activity"/>
    <property type="evidence" value="ECO:0007669"/>
    <property type="project" value="UniProtKB-UniRule"/>
</dbReference>
<dbReference type="RefSeq" id="XP_029223618.1">
    <property type="nucleotide sequence ID" value="XM_029376254.1"/>
</dbReference>
<feature type="transmembrane region" description="Helical" evidence="8">
    <location>
        <begin position="151"/>
        <end position="175"/>
    </location>
</feature>
<dbReference type="GO" id="GO:0016020">
    <property type="term" value="C:membrane"/>
    <property type="evidence" value="ECO:0007669"/>
    <property type="project" value="InterPro"/>
</dbReference>
<evidence type="ECO:0000256" key="3">
    <source>
        <dbReference type="ARBA" id="ARBA00022723"/>
    </source>
</evidence>
<evidence type="ECO:0000313" key="10">
    <source>
        <dbReference type="Proteomes" id="UP000284403"/>
    </source>
</evidence>
<comment type="similarity">
    <text evidence="1 7">Belongs to the peptidase M8 family.</text>
</comment>
<evidence type="ECO:0000256" key="8">
    <source>
        <dbReference type="SAM" id="Phobius"/>
    </source>
</evidence>
<gene>
    <name evidence="9" type="ORF">Tco025E_09435</name>
</gene>
<dbReference type="SUPFAM" id="SSF55486">
    <property type="entry name" value="Metalloproteases ('zincins'), catalytic domain"/>
    <property type="match status" value="1"/>
</dbReference>
<dbReference type="EMBL" id="MKKU01001128">
    <property type="protein sequence ID" value="RNE97506.1"/>
    <property type="molecule type" value="Genomic_DNA"/>
</dbReference>
<comment type="caution">
    <text evidence="9">The sequence shown here is derived from an EMBL/GenBank/DDBJ whole genome shotgun (WGS) entry which is preliminary data.</text>
</comment>
<evidence type="ECO:0000313" key="9">
    <source>
        <dbReference type="EMBL" id="RNE97506.1"/>
    </source>
</evidence>
<keyword evidence="3 7" id="KW-0479">Metal-binding</keyword>
<feature type="non-terminal residue" evidence="9">
    <location>
        <position position="1"/>
    </location>
</feature>
<evidence type="ECO:0000256" key="1">
    <source>
        <dbReference type="ARBA" id="ARBA00005860"/>
    </source>
</evidence>
<sequence length="177" mass="16866">KLHALCAEVQCGEGGTVKVKYFGAAEYVPCPEGEAIELTASEHFEEGAKIKCPKYEEVCTIAANGSSLVVPRVLSGAEQAKGAALESPGAGAPAGAAGGDSSSPAAAAGAAAAASDVPAPPTPAPAASVNGSAVLKKLDGAAQQVGSDVGAAAAAVGCSHFVLLAVAAAAAVAMLPS</sequence>
<dbReference type="InterPro" id="IPR001577">
    <property type="entry name" value="Peptidase_M8"/>
</dbReference>
<name>A0A422MWE1_9TRYP</name>
<evidence type="ECO:0000256" key="2">
    <source>
        <dbReference type="ARBA" id="ARBA00022670"/>
    </source>
</evidence>
<keyword evidence="2 7" id="KW-0645">Protease</keyword>
<accession>A0A422MWE1</accession>
<organism evidence="9 10">
    <name type="scientific">Trypanosoma conorhini</name>
    <dbReference type="NCBI Taxonomy" id="83891"/>
    <lineage>
        <taxon>Eukaryota</taxon>
        <taxon>Discoba</taxon>
        <taxon>Euglenozoa</taxon>
        <taxon>Kinetoplastea</taxon>
        <taxon>Metakinetoplastina</taxon>
        <taxon>Trypanosomatida</taxon>
        <taxon>Trypanosomatidae</taxon>
        <taxon>Trypanosoma</taxon>
    </lineage>
</organism>
<evidence type="ECO:0000256" key="4">
    <source>
        <dbReference type="ARBA" id="ARBA00022801"/>
    </source>
</evidence>
<keyword evidence="6 7" id="KW-0482">Metalloprotease</keyword>
<comment type="cofactor">
    <cofactor evidence="7">
        <name>Zn(2+)</name>
        <dbReference type="ChEBI" id="CHEBI:29105"/>
    </cofactor>
    <text evidence="7">Binds 1 zinc ion per subunit.</text>
</comment>
<dbReference type="GO" id="GO:0007155">
    <property type="term" value="P:cell adhesion"/>
    <property type="evidence" value="ECO:0007669"/>
    <property type="project" value="InterPro"/>
</dbReference>
<keyword evidence="10" id="KW-1185">Reference proteome</keyword>
<evidence type="ECO:0000256" key="7">
    <source>
        <dbReference type="RuleBase" id="RU366077"/>
    </source>
</evidence>
<reference evidence="9 10" key="1">
    <citation type="journal article" date="2018" name="BMC Genomics">
        <title>Genomic comparison of Trypanosoma conorhini and Trypanosoma rangeli to Trypanosoma cruzi strains of high and low virulence.</title>
        <authorList>
            <person name="Bradwell K.R."/>
            <person name="Koparde V.N."/>
            <person name="Matveyev A.V."/>
            <person name="Serrano M.G."/>
            <person name="Alves J.M."/>
            <person name="Parikh H."/>
            <person name="Huang B."/>
            <person name="Lee V."/>
            <person name="Espinosa-Alvarez O."/>
            <person name="Ortiz P.A."/>
            <person name="Costa-Martins A.G."/>
            <person name="Teixeira M.M."/>
            <person name="Buck G.A."/>
        </authorList>
    </citation>
    <scope>NUCLEOTIDE SEQUENCE [LARGE SCALE GENOMIC DNA]</scope>
    <source>
        <strain evidence="9 10">025E</strain>
    </source>
</reference>
<evidence type="ECO:0000256" key="5">
    <source>
        <dbReference type="ARBA" id="ARBA00022833"/>
    </source>
</evidence>
<dbReference type="GeneID" id="40323046"/>
<keyword evidence="8" id="KW-1133">Transmembrane helix</keyword>
<protein>
    <recommendedName>
        <fullName evidence="7">Leishmanolysin-like peptidase</fullName>
        <ecNumber evidence="7">3.4.24.-</ecNumber>
    </recommendedName>
</protein>
<keyword evidence="5 7" id="KW-0862">Zinc</keyword>
<keyword evidence="4 7" id="KW-0378">Hydrolase</keyword>
<keyword evidence="8" id="KW-0812">Transmembrane</keyword>
<dbReference type="GO" id="GO:0006508">
    <property type="term" value="P:proteolysis"/>
    <property type="evidence" value="ECO:0007669"/>
    <property type="project" value="UniProtKB-KW"/>
</dbReference>
<dbReference type="GO" id="GO:0046872">
    <property type="term" value="F:metal ion binding"/>
    <property type="evidence" value="ECO:0007669"/>
    <property type="project" value="UniProtKB-KW"/>
</dbReference>
<dbReference type="Proteomes" id="UP000284403">
    <property type="component" value="Unassembled WGS sequence"/>
</dbReference>
<evidence type="ECO:0000256" key="6">
    <source>
        <dbReference type="ARBA" id="ARBA00023049"/>
    </source>
</evidence>
<dbReference type="AlphaFoldDB" id="A0A422MWE1"/>
<dbReference type="OrthoDB" id="527990at2759"/>
<dbReference type="Pfam" id="PF01457">
    <property type="entry name" value="Peptidase_M8"/>
    <property type="match status" value="1"/>
</dbReference>